<dbReference type="InParanoid" id="A0A2H3EDG3"/>
<dbReference type="AlphaFoldDB" id="A0A2H3EDG3"/>
<sequence length="100" mass="11244">MTKVPEAGIGDGGPSSIRRFLYDRNAFSFTRLPLTDATATDLRRLVEKEDGPSLSYTDNDAVITVAQNEEVTAMVRIYDDLTEYQKPSWMSNHISWKTGL</sequence>
<evidence type="ECO:0000313" key="1">
    <source>
        <dbReference type="EMBL" id="PBL04085.1"/>
    </source>
</evidence>
<proteinExistence type="predicted"/>
<dbReference type="EMBL" id="KZ293644">
    <property type="protein sequence ID" value="PBL04085.1"/>
    <property type="molecule type" value="Genomic_DNA"/>
</dbReference>
<name>A0A2H3EDG3_ARMGA</name>
<protein>
    <submittedName>
        <fullName evidence="1">Uncharacterized protein</fullName>
    </submittedName>
</protein>
<evidence type="ECO:0000313" key="2">
    <source>
        <dbReference type="Proteomes" id="UP000217790"/>
    </source>
</evidence>
<accession>A0A2H3EDG3</accession>
<dbReference type="OrthoDB" id="2919059at2759"/>
<gene>
    <name evidence="1" type="ORF">ARMGADRAFT_1070562</name>
</gene>
<keyword evidence="2" id="KW-1185">Reference proteome</keyword>
<dbReference type="Proteomes" id="UP000217790">
    <property type="component" value="Unassembled WGS sequence"/>
</dbReference>
<reference evidence="2" key="1">
    <citation type="journal article" date="2017" name="Nat. Ecol. Evol.">
        <title>Genome expansion and lineage-specific genetic innovations in the forest pathogenic fungi Armillaria.</title>
        <authorList>
            <person name="Sipos G."/>
            <person name="Prasanna A.N."/>
            <person name="Walter M.C."/>
            <person name="O'Connor E."/>
            <person name="Balint B."/>
            <person name="Krizsan K."/>
            <person name="Kiss B."/>
            <person name="Hess J."/>
            <person name="Varga T."/>
            <person name="Slot J."/>
            <person name="Riley R."/>
            <person name="Boka B."/>
            <person name="Rigling D."/>
            <person name="Barry K."/>
            <person name="Lee J."/>
            <person name="Mihaltcheva S."/>
            <person name="LaButti K."/>
            <person name="Lipzen A."/>
            <person name="Waldron R."/>
            <person name="Moloney N.M."/>
            <person name="Sperisen C."/>
            <person name="Kredics L."/>
            <person name="Vagvoelgyi C."/>
            <person name="Patrignani A."/>
            <person name="Fitzpatrick D."/>
            <person name="Nagy I."/>
            <person name="Doyle S."/>
            <person name="Anderson J.B."/>
            <person name="Grigoriev I.V."/>
            <person name="Gueldener U."/>
            <person name="Muensterkoetter M."/>
            <person name="Nagy L.G."/>
        </authorList>
    </citation>
    <scope>NUCLEOTIDE SEQUENCE [LARGE SCALE GENOMIC DNA]</scope>
    <source>
        <strain evidence="2">Ar21-2</strain>
    </source>
</reference>
<organism evidence="1 2">
    <name type="scientific">Armillaria gallica</name>
    <name type="common">Bulbous honey fungus</name>
    <name type="synonym">Armillaria bulbosa</name>
    <dbReference type="NCBI Taxonomy" id="47427"/>
    <lineage>
        <taxon>Eukaryota</taxon>
        <taxon>Fungi</taxon>
        <taxon>Dikarya</taxon>
        <taxon>Basidiomycota</taxon>
        <taxon>Agaricomycotina</taxon>
        <taxon>Agaricomycetes</taxon>
        <taxon>Agaricomycetidae</taxon>
        <taxon>Agaricales</taxon>
        <taxon>Marasmiineae</taxon>
        <taxon>Physalacriaceae</taxon>
        <taxon>Armillaria</taxon>
    </lineage>
</organism>